<dbReference type="Proteomes" id="UP001163603">
    <property type="component" value="Chromosome 1"/>
</dbReference>
<sequence>MHGDEARVLLGFPPNYRPTLSQVKAAYRRKVWESHPDLFPLDKKPHAESKFKLVSDKLLKHFLRFPVSCFKLDVGPREHCFKNQEMIWTLSEFTRSNF</sequence>
<organism evidence="1 2">
    <name type="scientific">Pistacia integerrima</name>
    <dbReference type="NCBI Taxonomy" id="434235"/>
    <lineage>
        <taxon>Eukaryota</taxon>
        <taxon>Viridiplantae</taxon>
        <taxon>Streptophyta</taxon>
        <taxon>Embryophyta</taxon>
        <taxon>Tracheophyta</taxon>
        <taxon>Spermatophyta</taxon>
        <taxon>Magnoliopsida</taxon>
        <taxon>eudicotyledons</taxon>
        <taxon>Gunneridae</taxon>
        <taxon>Pentapetalae</taxon>
        <taxon>rosids</taxon>
        <taxon>malvids</taxon>
        <taxon>Sapindales</taxon>
        <taxon>Anacardiaceae</taxon>
        <taxon>Pistacia</taxon>
    </lineage>
</organism>
<reference evidence="2" key="1">
    <citation type="journal article" date="2023" name="G3 (Bethesda)">
        <title>Genome assembly and association tests identify interacting loci associated with vigor, precocity, and sex in interspecific pistachio rootstocks.</title>
        <authorList>
            <person name="Palmer W."/>
            <person name="Jacygrad E."/>
            <person name="Sagayaradj S."/>
            <person name="Cavanaugh K."/>
            <person name="Han R."/>
            <person name="Bertier L."/>
            <person name="Beede B."/>
            <person name="Kafkas S."/>
            <person name="Golino D."/>
            <person name="Preece J."/>
            <person name="Michelmore R."/>
        </authorList>
    </citation>
    <scope>NUCLEOTIDE SEQUENCE [LARGE SCALE GENOMIC DNA]</scope>
</reference>
<comment type="caution">
    <text evidence="1">The sequence shown here is derived from an EMBL/GenBank/DDBJ whole genome shotgun (WGS) entry which is preliminary data.</text>
</comment>
<evidence type="ECO:0000313" key="2">
    <source>
        <dbReference type="Proteomes" id="UP001163603"/>
    </source>
</evidence>
<evidence type="ECO:0000313" key="1">
    <source>
        <dbReference type="EMBL" id="KAJ0054583.1"/>
    </source>
</evidence>
<accession>A0ACC0ZR28</accession>
<proteinExistence type="predicted"/>
<dbReference type="EMBL" id="CM047736">
    <property type="protein sequence ID" value="KAJ0054583.1"/>
    <property type="molecule type" value="Genomic_DNA"/>
</dbReference>
<name>A0ACC0ZR28_9ROSI</name>
<keyword evidence="2" id="KW-1185">Reference proteome</keyword>
<gene>
    <name evidence="1" type="ORF">Pint_00776</name>
</gene>
<protein>
    <submittedName>
        <fullName evidence="1">Uncharacterized protein</fullName>
    </submittedName>
</protein>